<sequence>MEATLNHKQRKFKELTPKELAILRTNSKLSDKGKRALILNSYYNFRFRLTEIKMCYEGFIEMCPTGQLDQKTFTSICKTFDPDTDEQICGNVFNRMDKNSDGTVDFSEYLFATAVTNFSGDLEERLEFIFDFWDISEDGQLDQNELGRLISAMYDRARIKDRHGDNDPHKRAKEIIKKLDINHDKKISKEEFIQGCQRDEVIAKLLAPAL</sequence>
<keyword evidence="2" id="KW-0519">Myristate</keyword>
<evidence type="ECO:0000256" key="3">
    <source>
        <dbReference type="ARBA" id="ARBA00022723"/>
    </source>
</evidence>
<keyword evidence="3" id="KW-0479">Metal-binding</keyword>
<dbReference type="InterPro" id="IPR002048">
    <property type="entry name" value="EF_hand_dom"/>
</dbReference>
<feature type="domain" description="EF-hand" evidence="7">
    <location>
        <begin position="121"/>
        <end position="156"/>
    </location>
</feature>
<feature type="domain" description="EF-hand" evidence="7">
    <location>
        <begin position="84"/>
        <end position="119"/>
    </location>
</feature>
<dbReference type="AlphaFoldDB" id="A0A813UJX5"/>
<dbReference type="InterPro" id="IPR028846">
    <property type="entry name" value="Recoverin"/>
</dbReference>
<dbReference type="PANTHER" id="PTHR23055:SF178">
    <property type="entry name" value="NEUROCALCIN HOMOLOG"/>
    <property type="match status" value="1"/>
</dbReference>
<comment type="caution">
    <text evidence="8">The sequence shown here is derived from an EMBL/GenBank/DDBJ whole genome shotgun (WGS) entry which is preliminary data.</text>
</comment>
<evidence type="ECO:0000313" key="9">
    <source>
        <dbReference type="Proteomes" id="UP000663828"/>
    </source>
</evidence>
<name>A0A813UJX5_ADIRI</name>
<dbReference type="InterPro" id="IPR011992">
    <property type="entry name" value="EF-hand-dom_pair"/>
</dbReference>
<evidence type="ECO:0000256" key="4">
    <source>
        <dbReference type="ARBA" id="ARBA00022737"/>
    </source>
</evidence>
<dbReference type="EMBL" id="CAJNOR010000165">
    <property type="protein sequence ID" value="CAF0824452.1"/>
    <property type="molecule type" value="Genomic_DNA"/>
</dbReference>
<gene>
    <name evidence="8" type="ORF">XAT740_LOCUS4132</name>
</gene>
<feature type="domain" description="EF-hand" evidence="7">
    <location>
        <begin position="167"/>
        <end position="202"/>
    </location>
</feature>
<evidence type="ECO:0000259" key="7">
    <source>
        <dbReference type="PROSITE" id="PS50222"/>
    </source>
</evidence>
<dbReference type="PANTHER" id="PTHR23055">
    <property type="entry name" value="CALCIUM BINDING PROTEINS"/>
    <property type="match status" value="1"/>
</dbReference>
<comment type="similarity">
    <text evidence="1">Belongs to the recoverin family.</text>
</comment>
<evidence type="ECO:0000256" key="6">
    <source>
        <dbReference type="ARBA" id="ARBA00023288"/>
    </source>
</evidence>
<keyword evidence="9" id="KW-1185">Reference proteome</keyword>
<dbReference type="Pfam" id="PF13202">
    <property type="entry name" value="EF-hand_5"/>
    <property type="match status" value="1"/>
</dbReference>
<evidence type="ECO:0000256" key="2">
    <source>
        <dbReference type="ARBA" id="ARBA00022707"/>
    </source>
</evidence>
<evidence type="ECO:0000256" key="1">
    <source>
        <dbReference type="ARBA" id="ARBA00006049"/>
    </source>
</evidence>
<dbReference type="PROSITE" id="PS00018">
    <property type="entry name" value="EF_HAND_1"/>
    <property type="match status" value="3"/>
</dbReference>
<dbReference type="SUPFAM" id="SSF47473">
    <property type="entry name" value="EF-hand"/>
    <property type="match status" value="1"/>
</dbReference>
<dbReference type="Proteomes" id="UP000663828">
    <property type="component" value="Unassembled WGS sequence"/>
</dbReference>
<accession>A0A813UJX5</accession>
<protein>
    <recommendedName>
        <fullName evidence="7">EF-hand domain-containing protein</fullName>
    </recommendedName>
</protein>
<dbReference type="SMART" id="SM00054">
    <property type="entry name" value="EFh"/>
    <property type="match status" value="3"/>
</dbReference>
<organism evidence="8 9">
    <name type="scientific">Adineta ricciae</name>
    <name type="common">Rotifer</name>
    <dbReference type="NCBI Taxonomy" id="249248"/>
    <lineage>
        <taxon>Eukaryota</taxon>
        <taxon>Metazoa</taxon>
        <taxon>Spiralia</taxon>
        <taxon>Gnathifera</taxon>
        <taxon>Rotifera</taxon>
        <taxon>Eurotatoria</taxon>
        <taxon>Bdelloidea</taxon>
        <taxon>Adinetida</taxon>
        <taxon>Adinetidae</taxon>
        <taxon>Adineta</taxon>
    </lineage>
</organism>
<dbReference type="GO" id="GO:0005509">
    <property type="term" value="F:calcium ion binding"/>
    <property type="evidence" value="ECO:0007669"/>
    <property type="project" value="InterPro"/>
</dbReference>
<keyword evidence="6" id="KW-0449">Lipoprotein</keyword>
<evidence type="ECO:0000256" key="5">
    <source>
        <dbReference type="ARBA" id="ARBA00022837"/>
    </source>
</evidence>
<proteinExistence type="inferred from homology"/>
<dbReference type="PROSITE" id="PS50222">
    <property type="entry name" value="EF_HAND_2"/>
    <property type="match status" value="3"/>
</dbReference>
<keyword evidence="4" id="KW-0677">Repeat</keyword>
<evidence type="ECO:0000313" key="8">
    <source>
        <dbReference type="EMBL" id="CAF0824452.1"/>
    </source>
</evidence>
<dbReference type="Gene3D" id="1.10.238.10">
    <property type="entry name" value="EF-hand"/>
    <property type="match status" value="2"/>
</dbReference>
<dbReference type="Pfam" id="PF13499">
    <property type="entry name" value="EF-hand_7"/>
    <property type="match status" value="1"/>
</dbReference>
<keyword evidence="5" id="KW-0106">Calcium</keyword>
<dbReference type="InterPro" id="IPR018247">
    <property type="entry name" value="EF_Hand_1_Ca_BS"/>
</dbReference>
<reference evidence="8" key="1">
    <citation type="submission" date="2021-02" db="EMBL/GenBank/DDBJ databases">
        <authorList>
            <person name="Nowell W R."/>
        </authorList>
    </citation>
    <scope>NUCLEOTIDE SEQUENCE</scope>
</reference>
<dbReference type="CDD" id="cd00051">
    <property type="entry name" value="EFh"/>
    <property type="match status" value="1"/>
</dbReference>